<name>C3ZAS3_BRAFL</name>
<dbReference type="AlphaFoldDB" id="C3ZAS3"/>
<sequence>MVRTVSVNKKAGVIKLQQKQYERKMVGKAVGTFSAQSGERRPNYGKVRIRTPPCALPYYSGSSRQFPAQGIPPTPRYSAQHFVISRCAKQRPPTELTVLHIIVTV</sequence>
<dbReference type="InParanoid" id="C3ZAS3"/>
<evidence type="ECO:0000313" key="1">
    <source>
        <dbReference type="EMBL" id="EEN50476.1"/>
    </source>
</evidence>
<accession>C3ZAS3</accession>
<proteinExistence type="predicted"/>
<organism>
    <name type="scientific">Branchiostoma floridae</name>
    <name type="common">Florida lancelet</name>
    <name type="synonym">Amphioxus</name>
    <dbReference type="NCBI Taxonomy" id="7739"/>
    <lineage>
        <taxon>Eukaryota</taxon>
        <taxon>Metazoa</taxon>
        <taxon>Chordata</taxon>
        <taxon>Cephalochordata</taxon>
        <taxon>Leptocardii</taxon>
        <taxon>Amphioxiformes</taxon>
        <taxon>Branchiostomatidae</taxon>
        <taxon>Branchiostoma</taxon>
    </lineage>
</organism>
<protein>
    <submittedName>
        <fullName evidence="1">Uncharacterized protein</fullName>
    </submittedName>
</protein>
<reference evidence="1" key="1">
    <citation type="journal article" date="2008" name="Nature">
        <title>The amphioxus genome and the evolution of the chordate karyotype.</title>
        <authorList>
            <consortium name="US DOE Joint Genome Institute (JGI-PGF)"/>
            <person name="Putnam N.H."/>
            <person name="Butts T."/>
            <person name="Ferrier D.E.K."/>
            <person name="Furlong R.F."/>
            <person name="Hellsten U."/>
            <person name="Kawashima T."/>
            <person name="Robinson-Rechavi M."/>
            <person name="Shoguchi E."/>
            <person name="Terry A."/>
            <person name="Yu J.-K."/>
            <person name="Benito-Gutierrez E.L."/>
            <person name="Dubchak I."/>
            <person name="Garcia-Fernandez J."/>
            <person name="Gibson-Brown J.J."/>
            <person name="Grigoriev I.V."/>
            <person name="Horton A.C."/>
            <person name="de Jong P.J."/>
            <person name="Jurka J."/>
            <person name="Kapitonov V.V."/>
            <person name="Kohara Y."/>
            <person name="Kuroki Y."/>
            <person name="Lindquist E."/>
            <person name="Lucas S."/>
            <person name="Osoegawa K."/>
            <person name="Pennacchio L.A."/>
            <person name="Salamov A.A."/>
            <person name="Satou Y."/>
            <person name="Sauka-Spengler T."/>
            <person name="Schmutz J."/>
            <person name="Shin-I T."/>
            <person name="Toyoda A."/>
            <person name="Bronner-Fraser M."/>
            <person name="Fujiyama A."/>
            <person name="Holland L.Z."/>
            <person name="Holland P.W.H."/>
            <person name="Satoh N."/>
            <person name="Rokhsar D.S."/>
        </authorList>
    </citation>
    <scope>NUCLEOTIDE SEQUENCE [LARGE SCALE GENOMIC DNA]</scope>
    <source>
        <strain evidence="1">S238N-H82</strain>
        <tissue evidence="1">Testes</tissue>
    </source>
</reference>
<gene>
    <name evidence="1" type="ORF">BRAFLDRAFT_72131</name>
</gene>
<dbReference type="EMBL" id="GG666602">
    <property type="protein sequence ID" value="EEN50476.1"/>
    <property type="molecule type" value="Genomic_DNA"/>
</dbReference>